<evidence type="ECO:0000313" key="6">
    <source>
        <dbReference type="EMBL" id="SFH62824.1"/>
    </source>
</evidence>
<dbReference type="PROSITE" id="PS51194">
    <property type="entry name" value="HELICASE_CTER"/>
    <property type="match status" value="1"/>
</dbReference>
<keyword evidence="3" id="KW-0238">DNA-binding</keyword>
<dbReference type="InterPro" id="IPR001650">
    <property type="entry name" value="Helicase_C-like"/>
</dbReference>
<dbReference type="Pfam" id="PF04851">
    <property type="entry name" value="ResIII"/>
    <property type="match status" value="1"/>
</dbReference>
<evidence type="ECO:0000259" key="4">
    <source>
        <dbReference type="PROSITE" id="PS51192"/>
    </source>
</evidence>
<dbReference type="GO" id="GO:0006302">
    <property type="term" value="P:double-strand break repair"/>
    <property type="evidence" value="ECO:0007669"/>
    <property type="project" value="TreeGrafter"/>
</dbReference>
<reference evidence="6 7" key="1">
    <citation type="submission" date="2016-10" db="EMBL/GenBank/DDBJ databases">
        <authorList>
            <person name="de Groot N.N."/>
        </authorList>
    </citation>
    <scope>NUCLEOTIDE SEQUENCE [LARGE SCALE GENOMIC DNA]</scope>
    <source>
        <strain evidence="6 7">DSM 27630</strain>
    </source>
</reference>
<dbReference type="PANTHER" id="PTHR30580">
    <property type="entry name" value="PRIMOSOMAL PROTEIN N"/>
    <property type="match status" value="1"/>
</dbReference>
<dbReference type="OrthoDB" id="2077914at2"/>
<dbReference type="PANTHER" id="PTHR30580:SF1">
    <property type="entry name" value="COMF OPERON PROTEIN 1"/>
    <property type="match status" value="1"/>
</dbReference>
<dbReference type="SUPFAM" id="SSF52540">
    <property type="entry name" value="P-loop containing nucleoside triphosphate hydrolases"/>
    <property type="match status" value="1"/>
</dbReference>
<proteinExistence type="predicted"/>
<sequence>MEELIGRELLLEELKNSPTSLTAAEKRPGFTINDQAITCNRCGSNQKKHRARTACTCGENCFYCTNCLQMGKVKSCSTLYHLPETNQFPMMPEPILTWTGTLSKQQQAASDDIVATIERKETRLIWAVTGAGKTEMLFQGIALALQQKKRLCIASPRVDVCLELGPRLQKAFASVRLAVLHGAMEEDYRYTQLVIATTHQLLRFKEAFDVLIIDEVDAFPFYLDQTLQFAANKAKKKTAALIYLSATPNKQLQAAVAKKRLLATILPARYHGFILPVPVLRWIGNWQEMIQKKQKGQLYRLICQLLSNKRRFLLFVPNIHLMQQLEVCLQEWLPDLSFASVFAADEKRREKVQAMRDEKLDCLLTTTILERGVTFRDIDVLVLGAEDRTFTEAALVQIAGRAGRHKDYPEGLVLYLHHGRTKEMIHARQQILSMNRLAKKRGLIK</sequence>
<dbReference type="GO" id="GO:0006270">
    <property type="term" value="P:DNA replication initiation"/>
    <property type="evidence" value="ECO:0007669"/>
    <property type="project" value="TreeGrafter"/>
</dbReference>
<accession>A0A1I3BKI2</accession>
<dbReference type="SMART" id="SM00490">
    <property type="entry name" value="HELICc"/>
    <property type="match status" value="1"/>
</dbReference>
<dbReference type="GO" id="GO:0016787">
    <property type="term" value="F:hydrolase activity"/>
    <property type="evidence" value="ECO:0007669"/>
    <property type="project" value="InterPro"/>
</dbReference>
<keyword evidence="2" id="KW-0067">ATP-binding</keyword>
<dbReference type="Pfam" id="PF00271">
    <property type="entry name" value="Helicase_C"/>
    <property type="match status" value="1"/>
</dbReference>
<dbReference type="SMART" id="SM00487">
    <property type="entry name" value="DEXDc"/>
    <property type="match status" value="1"/>
</dbReference>
<dbReference type="AlphaFoldDB" id="A0A1I3BKI2"/>
<protein>
    <submittedName>
        <fullName evidence="6">Competence protein ComFA</fullName>
    </submittedName>
</protein>
<evidence type="ECO:0000313" key="7">
    <source>
        <dbReference type="Proteomes" id="UP000198668"/>
    </source>
</evidence>
<evidence type="ECO:0000259" key="5">
    <source>
        <dbReference type="PROSITE" id="PS51194"/>
    </source>
</evidence>
<dbReference type="GO" id="GO:0005524">
    <property type="term" value="F:ATP binding"/>
    <property type="evidence" value="ECO:0007669"/>
    <property type="project" value="UniProtKB-KW"/>
</dbReference>
<dbReference type="RefSeq" id="WP_092091635.1">
    <property type="nucleotide sequence ID" value="NZ_FOQE01000007.1"/>
</dbReference>
<keyword evidence="7" id="KW-1185">Reference proteome</keyword>
<dbReference type="Gene3D" id="3.40.50.300">
    <property type="entry name" value="P-loop containing nucleotide triphosphate hydrolases"/>
    <property type="match status" value="2"/>
</dbReference>
<dbReference type="GO" id="GO:0003677">
    <property type="term" value="F:DNA binding"/>
    <property type="evidence" value="ECO:0007669"/>
    <property type="project" value="UniProtKB-KW"/>
</dbReference>
<dbReference type="GO" id="GO:0006310">
    <property type="term" value="P:DNA recombination"/>
    <property type="evidence" value="ECO:0007669"/>
    <property type="project" value="TreeGrafter"/>
</dbReference>
<evidence type="ECO:0000256" key="2">
    <source>
        <dbReference type="ARBA" id="ARBA00022840"/>
    </source>
</evidence>
<evidence type="ECO:0000256" key="3">
    <source>
        <dbReference type="ARBA" id="ARBA00023125"/>
    </source>
</evidence>
<dbReference type="EMBL" id="FOQE01000007">
    <property type="protein sequence ID" value="SFH62824.1"/>
    <property type="molecule type" value="Genomic_DNA"/>
</dbReference>
<organism evidence="6 7">
    <name type="scientific">Pisciglobus halotolerans</name>
    <dbReference type="NCBI Taxonomy" id="745365"/>
    <lineage>
        <taxon>Bacteria</taxon>
        <taxon>Bacillati</taxon>
        <taxon>Bacillota</taxon>
        <taxon>Bacilli</taxon>
        <taxon>Lactobacillales</taxon>
        <taxon>Carnobacteriaceae</taxon>
    </lineage>
</organism>
<gene>
    <name evidence="6" type="ORF">SAMN04489868_10762</name>
</gene>
<evidence type="ECO:0000256" key="1">
    <source>
        <dbReference type="ARBA" id="ARBA00022741"/>
    </source>
</evidence>
<dbReference type="InterPro" id="IPR027417">
    <property type="entry name" value="P-loop_NTPase"/>
</dbReference>
<dbReference type="InterPro" id="IPR014001">
    <property type="entry name" value="Helicase_ATP-bd"/>
</dbReference>
<name>A0A1I3BKI2_9LACT</name>
<dbReference type="InterPro" id="IPR006935">
    <property type="entry name" value="Helicase/UvrB_N"/>
</dbReference>
<dbReference type="PROSITE" id="PS51192">
    <property type="entry name" value="HELICASE_ATP_BIND_1"/>
    <property type="match status" value="1"/>
</dbReference>
<keyword evidence="1" id="KW-0547">Nucleotide-binding</keyword>
<feature type="domain" description="Helicase ATP-binding" evidence="4">
    <location>
        <begin position="114"/>
        <end position="266"/>
    </location>
</feature>
<dbReference type="GO" id="GO:0043138">
    <property type="term" value="F:3'-5' DNA helicase activity"/>
    <property type="evidence" value="ECO:0007669"/>
    <property type="project" value="TreeGrafter"/>
</dbReference>
<dbReference type="Proteomes" id="UP000198668">
    <property type="component" value="Unassembled WGS sequence"/>
</dbReference>
<feature type="domain" description="Helicase C-terminal" evidence="5">
    <location>
        <begin position="301"/>
        <end position="445"/>
    </location>
</feature>